<reference evidence="3 4" key="1">
    <citation type="submission" date="2018-12" db="EMBL/GenBank/DDBJ databases">
        <authorList>
            <person name="Grouzdev D.S."/>
            <person name="Krutkina M.S."/>
        </authorList>
    </citation>
    <scope>NUCLEOTIDE SEQUENCE [LARGE SCALE GENOMIC DNA]</scope>
    <source>
        <strain evidence="3 4">RmlP026</strain>
    </source>
</reference>
<comment type="caution">
    <text evidence="3">The sequence shown here is derived from an EMBL/GenBank/DDBJ whole genome shotgun (WGS) entry which is preliminary data.</text>
</comment>
<reference evidence="3 4" key="2">
    <citation type="submission" date="2019-02" db="EMBL/GenBank/DDBJ databases">
        <title>'Lichenibacterium ramalinii' gen. nov. sp. nov., 'Lichenibacterium minor' gen. nov. sp. nov.</title>
        <authorList>
            <person name="Pankratov T."/>
        </authorList>
    </citation>
    <scope>NUCLEOTIDE SEQUENCE [LARGE SCALE GENOMIC DNA]</scope>
    <source>
        <strain evidence="3 4">RmlP026</strain>
    </source>
</reference>
<dbReference type="OrthoDB" id="9803913at2"/>
<dbReference type="PROSITE" id="PS50966">
    <property type="entry name" value="ZF_SWIM"/>
    <property type="match status" value="1"/>
</dbReference>
<organism evidence="3 4">
    <name type="scientific">Lichenibacterium minor</name>
    <dbReference type="NCBI Taxonomy" id="2316528"/>
    <lineage>
        <taxon>Bacteria</taxon>
        <taxon>Pseudomonadati</taxon>
        <taxon>Pseudomonadota</taxon>
        <taxon>Alphaproteobacteria</taxon>
        <taxon>Hyphomicrobiales</taxon>
        <taxon>Lichenihabitantaceae</taxon>
        <taxon>Lichenibacterium</taxon>
    </lineage>
</organism>
<name>A0A4Q2TXV4_9HYPH</name>
<dbReference type="InterPro" id="IPR007527">
    <property type="entry name" value="Znf_SWIM"/>
</dbReference>
<sequence length="196" mass="20718">MTEATMLSNAALLRFQVQGSAATSYHLTAEGVGAAFRMFCSCPAGRKARMMCKHVSALLMGDVSALVDPSDCVVELARWADGSETLTRALHHQPAPAKASRMLDAPLEAGLDAAFASLVVQAKAAGWIVRAEPDRIGLHGLSKLGRPRKHPTIALGVADTPVRPFYVAAPEGMSRSFGSAERAGAHLAEIIGRFEP</sequence>
<keyword evidence="1" id="KW-0862">Zinc</keyword>
<dbReference type="RefSeq" id="WP_129229988.1">
    <property type="nucleotide sequence ID" value="NZ_QYBB01000088.1"/>
</dbReference>
<dbReference type="EMBL" id="QYBB01000088">
    <property type="protein sequence ID" value="RYC28929.1"/>
    <property type="molecule type" value="Genomic_DNA"/>
</dbReference>
<protein>
    <recommendedName>
        <fullName evidence="2">SWIM-type domain-containing protein</fullName>
    </recommendedName>
</protein>
<keyword evidence="1" id="KW-0479">Metal-binding</keyword>
<evidence type="ECO:0000256" key="1">
    <source>
        <dbReference type="PROSITE-ProRule" id="PRU00325"/>
    </source>
</evidence>
<gene>
    <name evidence="3" type="ORF">D3273_26675</name>
</gene>
<keyword evidence="4" id="KW-1185">Reference proteome</keyword>
<dbReference type="Proteomes" id="UP000290759">
    <property type="component" value="Unassembled WGS sequence"/>
</dbReference>
<keyword evidence="1" id="KW-0863">Zinc-finger</keyword>
<evidence type="ECO:0000313" key="3">
    <source>
        <dbReference type="EMBL" id="RYC28929.1"/>
    </source>
</evidence>
<evidence type="ECO:0000259" key="2">
    <source>
        <dbReference type="PROSITE" id="PS50966"/>
    </source>
</evidence>
<dbReference type="AlphaFoldDB" id="A0A4Q2TXV4"/>
<dbReference type="GO" id="GO:0008270">
    <property type="term" value="F:zinc ion binding"/>
    <property type="evidence" value="ECO:0007669"/>
    <property type="project" value="UniProtKB-KW"/>
</dbReference>
<proteinExistence type="predicted"/>
<accession>A0A4Q2TXV4</accession>
<evidence type="ECO:0000313" key="4">
    <source>
        <dbReference type="Proteomes" id="UP000290759"/>
    </source>
</evidence>
<feature type="domain" description="SWIM-type" evidence="2">
    <location>
        <begin position="25"/>
        <end position="63"/>
    </location>
</feature>